<accession>A0ABV0NF78</accession>
<reference evidence="3 4" key="1">
    <citation type="submission" date="2021-06" db="EMBL/GenBank/DDBJ databases">
        <authorList>
            <person name="Palmer J.M."/>
        </authorList>
    </citation>
    <scope>NUCLEOTIDE SEQUENCE [LARGE SCALE GENOMIC DNA]</scope>
    <source>
        <strain evidence="3 4">GA_2019</strain>
        <tissue evidence="3">Muscle</tissue>
    </source>
</reference>
<sequence length="119" mass="13411">MLLRQSNKSSPFSTPKASPWIGQATHYPVGIPVTSQLSSSGLFNHNKTALLKQGRKLKGSIALLREHLTELNARKAKKARELRKQQTKLSLNDWESQRFITRHGGEHQHTHSDSLHGQI</sequence>
<keyword evidence="4" id="KW-1185">Reference proteome</keyword>
<protein>
    <submittedName>
        <fullName evidence="3">Uncharacterized protein</fullName>
    </submittedName>
</protein>
<dbReference type="EMBL" id="JAHRIO010035295">
    <property type="protein sequence ID" value="MEQ2170057.1"/>
    <property type="molecule type" value="Genomic_DNA"/>
</dbReference>
<keyword evidence="1" id="KW-0175">Coiled coil</keyword>
<organism evidence="3 4">
    <name type="scientific">Goodea atripinnis</name>
    <dbReference type="NCBI Taxonomy" id="208336"/>
    <lineage>
        <taxon>Eukaryota</taxon>
        <taxon>Metazoa</taxon>
        <taxon>Chordata</taxon>
        <taxon>Craniata</taxon>
        <taxon>Vertebrata</taxon>
        <taxon>Euteleostomi</taxon>
        <taxon>Actinopterygii</taxon>
        <taxon>Neopterygii</taxon>
        <taxon>Teleostei</taxon>
        <taxon>Neoteleostei</taxon>
        <taxon>Acanthomorphata</taxon>
        <taxon>Ovalentaria</taxon>
        <taxon>Atherinomorphae</taxon>
        <taxon>Cyprinodontiformes</taxon>
        <taxon>Goodeidae</taxon>
        <taxon>Goodea</taxon>
    </lineage>
</organism>
<feature type="coiled-coil region" evidence="1">
    <location>
        <begin position="61"/>
        <end position="88"/>
    </location>
</feature>
<evidence type="ECO:0000256" key="1">
    <source>
        <dbReference type="SAM" id="Coils"/>
    </source>
</evidence>
<dbReference type="Proteomes" id="UP001476798">
    <property type="component" value="Unassembled WGS sequence"/>
</dbReference>
<proteinExistence type="predicted"/>
<evidence type="ECO:0000313" key="4">
    <source>
        <dbReference type="Proteomes" id="UP001476798"/>
    </source>
</evidence>
<feature type="compositionally biased region" description="Basic and acidic residues" evidence="2">
    <location>
        <begin position="103"/>
        <end position="119"/>
    </location>
</feature>
<feature type="region of interest" description="Disordered" evidence="2">
    <location>
        <begin position="1"/>
        <end position="21"/>
    </location>
</feature>
<comment type="caution">
    <text evidence="3">The sequence shown here is derived from an EMBL/GenBank/DDBJ whole genome shotgun (WGS) entry which is preliminary data.</text>
</comment>
<evidence type="ECO:0000313" key="3">
    <source>
        <dbReference type="EMBL" id="MEQ2170057.1"/>
    </source>
</evidence>
<name>A0ABV0NF78_9TELE</name>
<feature type="region of interest" description="Disordered" evidence="2">
    <location>
        <begin position="100"/>
        <end position="119"/>
    </location>
</feature>
<feature type="compositionally biased region" description="Polar residues" evidence="2">
    <location>
        <begin position="1"/>
        <end position="16"/>
    </location>
</feature>
<evidence type="ECO:0000256" key="2">
    <source>
        <dbReference type="SAM" id="MobiDB-lite"/>
    </source>
</evidence>
<gene>
    <name evidence="3" type="ORF">GOODEAATRI_031373</name>
</gene>